<organism evidence="2 3">
    <name type="scientific">Roseateles asaccharophilus</name>
    <dbReference type="NCBI Taxonomy" id="582607"/>
    <lineage>
        <taxon>Bacteria</taxon>
        <taxon>Pseudomonadati</taxon>
        <taxon>Pseudomonadota</taxon>
        <taxon>Betaproteobacteria</taxon>
        <taxon>Burkholderiales</taxon>
        <taxon>Sphaerotilaceae</taxon>
        <taxon>Roseateles</taxon>
    </lineage>
</organism>
<gene>
    <name evidence="2" type="ORF">DFR39_102448</name>
</gene>
<accession>A0A4R6N9V2</accession>
<keyword evidence="3" id="KW-1185">Reference proteome</keyword>
<evidence type="ECO:0000313" key="3">
    <source>
        <dbReference type="Proteomes" id="UP000295357"/>
    </source>
</evidence>
<sequence>MPQAVRHLLCTSALMKKSRLLALLLALWMSALCAAPLSSANPPNELRGTWLIAPKPHDFLIETGVVSAEYPILAIDEDDTFRAYRFGIACASELTSVVSEVNRIEPCMRNLGISNVDRLTGLAIPIAEGRVVRSEVGWLLKPNDSKSLAEAIGNATPSNQKVDGIPYQFAIFVNLFGEPLSASINNNELVLGSVNKSFTYSFVRVDVRQLVGVGSLLNVIGLPYGQYFRCAMKNIHDAVLLRDAERVQEAYNLSDQQFYEQLRRNSQEDVLRGQALRQEASDLTVALFNRYGREIDLQQRFGAFAGCPDRDRR</sequence>
<dbReference type="EMBL" id="SNXE01000002">
    <property type="protein sequence ID" value="TDP12060.1"/>
    <property type="molecule type" value="Genomic_DNA"/>
</dbReference>
<feature type="chain" id="PRO_5020872039" evidence="1">
    <location>
        <begin position="35"/>
        <end position="313"/>
    </location>
</feature>
<dbReference type="Proteomes" id="UP000295357">
    <property type="component" value="Unassembled WGS sequence"/>
</dbReference>
<dbReference type="AlphaFoldDB" id="A0A4R6N9V2"/>
<evidence type="ECO:0000313" key="2">
    <source>
        <dbReference type="EMBL" id="TDP12060.1"/>
    </source>
</evidence>
<comment type="caution">
    <text evidence="2">The sequence shown here is derived from an EMBL/GenBank/DDBJ whole genome shotgun (WGS) entry which is preliminary data.</text>
</comment>
<feature type="signal peptide" evidence="1">
    <location>
        <begin position="1"/>
        <end position="34"/>
    </location>
</feature>
<name>A0A4R6N9V2_9BURK</name>
<dbReference type="RefSeq" id="WP_162849450.1">
    <property type="nucleotide sequence ID" value="NZ_JBKBOZ010000003.1"/>
</dbReference>
<proteinExistence type="predicted"/>
<keyword evidence="1" id="KW-0732">Signal</keyword>
<reference evidence="2 3" key="1">
    <citation type="submission" date="2019-03" db="EMBL/GenBank/DDBJ databases">
        <title>Genomic Encyclopedia of Type Strains, Phase IV (KMG-IV): sequencing the most valuable type-strain genomes for metagenomic binning, comparative biology and taxonomic classification.</title>
        <authorList>
            <person name="Goeker M."/>
        </authorList>
    </citation>
    <scope>NUCLEOTIDE SEQUENCE [LARGE SCALE GENOMIC DNA]</scope>
    <source>
        <strain evidence="2 3">DSM 25082</strain>
    </source>
</reference>
<protein>
    <submittedName>
        <fullName evidence="2">Uncharacterized protein</fullName>
    </submittedName>
</protein>
<evidence type="ECO:0000256" key="1">
    <source>
        <dbReference type="SAM" id="SignalP"/>
    </source>
</evidence>